<dbReference type="PROSITE" id="PS00678">
    <property type="entry name" value="WD_REPEATS_1"/>
    <property type="match status" value="5"/>
</dbReference>
<dbReference type="PROSITE" id="PS50082">
    <property type="entry name" value="WD_REPEATS_2"/>
    <property type="match status" value="7"/>
</dbReference>
<feature type="domain" description="Novel STAND NTPase 1" evidence="5">
    <location>
        <begin position="106"/>
        <end position="487"/>
    </location>
</feature>
<evidence type="ECO:0000313" key="6">
    <source>
        <dbReference type="EMBL" id="AOR36681.1"/>
    </source>
</evidence>
<evidence type="ECO:0000259" key="5">
    <source>
        <dbReference type="Pfam" id="PF20703"/>
    </source>
</evidence>
<accession>A0A1D7YMA2</accession>
<feature type="repeat" description="WD" evidence="3">
    <location>
        <begin position="921"/>
        <end position="962"/>
    </location>
</feature>
<feature type="repeat" description="WD" evidence="3">
    <location>
        <begin position="803"/>
        <end position="844"/>
    </location>
</feature>
<dbReference type="Pfam" id="PF00400">
    <property type="entry name" value="WD40"/>
    <property type="match status" value="11"/>
</dbReference>
<feature type="repeat" description="WD" evidence="3">
    <location>
        <begin position="1146"/>
        <end position="1187"/>
    </location>
</feature>
<protein>
    <recommendedName>
        <fullName evidence="5">Novel STAND NTPase 1 domain-containing protein</fullName>
    </recommendedName>
</protein>
<dbReference type="AlphaFoldDB" id="A0A1D7YMA2"/>
<keyword evidence="2" id="KW-0677">Repeat</keyword>
<feature type="repeat" description="WD" evidence="3">
    <location>
        <begin position="626"/>
        <end position="659"/>
    </location>
</feature>
<dbReference type="PRINTS" id="PR00320">
    <property type="entry name" value="GPROTEINBRPT"/>
</dbReference>
<dbReference type="Proteomes" id="UP000094960">
    <property type="component" value="Chromosome"/>
</dbReference>
<evidence type="ECO:0000313" key="7">
    <source>
        <dbReference type="Proteomes" id="UP000094960"/>
    </source>
</evidence>
<dbReference type="PROSITE" id="PS50294">
    <property type="entry name" value="WD_REPEATS_REGION"/>
    <property type="match status" value="7"/>
</dbReference>
<evidence type="ECO:0000256" key="2">
    <source>
        <dbReference type="ARBA" id="ARBA00022737"/>
    </source>
</evidence>
<feature type="repeat" description="WD" evidence="3">
    <location>
        <begin position="759"/>
        <end position="799"/>
    </location>
</feature>
<gene>
    <name evidence="6" type="ORF">BFF78_41550</name>
</gene>
<evidence type="ECO:0000256" key="4">
    <source>
        <dbReference type="SAM" id="MobiDB-lite"/>
    </source>
</evidence>
<feature type="region of interest" description="Disordered" evidence="4">
    <location>
        <begin position="1052"/>
        <end position="1074"/>
    </location>
</feature>
<proteinExistence type="predicted"/>
<sequence>MPRAERPLDPDSGPLTLFAADLRKLREAAGRPPYRALAQRAHYSSTTLSDAAAGRTFPSLGVTLAYVEACQGDRRAWESRWHAVAAEIAASAQSEKPGETCQPSTPYAGLSAFQPEDADRFFGRERLTGELLAKVRDRRFLAVFGPSGSGKSSLLRAGLVARARASGWPVMLFTPGPHPVEECAIRLAAATGEAPGALMTELRDDPATLHLRIRQATIDSAPHIDTLIVADQFEEVFTLCRDRDERDAFIAMLIAATTATASRTRVVLGVRADFYGHCVQNPLLVEAMRDAQFAVGPMSSQELREAITRPAHLTGCTVTGPLLAAVIADATGQPGALPLVSHAMVETWRRRSGSRLTLDGYLAAGGIRHALAQTAEAAYRALSPVQQGLARSLFLRLTALGDGTEDTRRRITRDELDPGPDTAFVLESLARQRLVTLDEECVEITHEAIIRCWPRLRGWLTEDRERLLLHRQLTDATAGWEAQDRDPHALYRGARLAAALELAAADGSRLTSRERCFLDASRERQASEMAAVRRRSVRLRQLATLLTVLVVIAAAAGVLAVGSRNAAIRQRNVAIARKAAADAAEVRKQNPALAAQLNLAAYRLAATDDVRDQLMSAFATPYTSQLTGHTSDVVSISFAPRSTVLATASWDRTVRLWDIGHAHHPVQLAVLDQPWRMLAVAFGPSGHVLAAASERSVRLWDVTNRRAPIELSTLPDQHTAPTWVAFPPGHDIVATGHTDGATRLWNVKDPRHPWLLATLPGHTNAVTSAAFSPDGHTLATTGDTTARLWDVTDPAHPRQLDVLRGHTDTVTSVAFSPDGRNVATGSWDHTARIWHIGSGRRTQPPAVLLGHPTIVWSVAFSPDGRTLVSVGGSKLFWDVTDPAHPKRVSAIPGGAYQAVFSPDGRVFANSDWLLDLRDLSLGTHDDVVTSVAFGPGGHLLASASWDGTARLWQVTGGRALWPLAVLRGHTKFVRSVAFSPDGRTLVTASEDTTVRIWDVTDPRRPRLRSILTPDAGEVGGACFGPGGHLLAVWAQQAAGLWDLTDPGHPRPLSRITEGGPNVTMASFRPDGRTLVTSTGESGSLRFWDVSEPRSPRELPSPFRSDPLTDGMFSPDNRSLAAFHRTDKTVWLIDISDIRRPVKVAQLRASGSWIYALAFSADGRRLAAGAADGKILLWDVSGAAAPTVLTGHSGPVPAVAFGPYGNTLATGGNDFTIRLWDTGLDRVAARICDSAYPRINRAEWARYFAAIDFNSPCPSA</sequence>
<feature type="repeat" description="WD" evidence="3">
    <location>
        <begin position="1188"/>
        <end position="1220"/>
    </location>
</feature>
<dbReference type="SUPFAM" id="SSF50978">
    <property type="entry name" value="WD40 repeat-like"/>
    <property type="match status" value="2"/>
</dbReference>
<dbReference type="Pfam" id="PF20703">
    <property type="entry name" value="nSTAND1"/>
    <property type="match status" value="1"/>
</dbReference>
<keyword evidence="7" id="KW-1185">Reference proteome</keyword>
<feature type="region of interest" description="Disordered" evidence="4">
    <location>
        <begin position="1086"/>
        <end position="1109"/>
    </location>
</feature>
<dbReference type="InterPro" id="IPR019775">
    <property type="entry name" value="WD40_repeat_CS"/>
</dbReference>
<dbReference type="SMART" id="SM00320">
    <property type="entry name" value="WD40"/>
    <property type="match status" value="13"/>
</dbReference>
<dbReference type="RefSeq" id="WP_069783191.1">
    <property type="nucleotide sequence ID" value="NZ_CP017248.1"/>
</dbReference>
<dbReference type="KEGG" id="spun:BFF78_41550"/>
<dbReference type="EMBL" id="CP017248">
    <property type="protein sequence ID" value="AOR36681.1"/>
    <property type="molecule type" value="Genomic_DNA"/>
</dbReference>
<evidence type="ECO:0000256" key="3">
    <source>
        <dbReference type="PROSITE-ProRule" id="PRU00221"/>
    </source>
</evidence>
<dbReference type="SUPFAM" id="SSF52540">
    <property type="entry name" value="P-loop containing nucleoside triphosphate hydrolases"/>
    <property type="match status" value="1"/>
</dbReference>
<organism evidence="6 7">
    <name type="scientific">Streptomyces fodineus</name>
    <dbReference type="NCBI Taxonomy" id="1904616"/>
    <lineage>
        <taxon>Bacteria</taxon>
        <taxon>Bacillati</taxon>
        <taxon>Actinomycetota</taxon>
        <taxon>Actinomycetes</taxon>
        <taxon>Kitasatosporales</taxon>
        <taxon>Streptomycetaceae</taxon>
        <taxon>Streptomyces</taxon>
    </lineage>
</organism>
<dbReference type="InterPro" id="IPR001680">
    <property type="entry name" value="WD40_rpt"/>
</dbReference>
<dbReference type="InterPro" id="IPR036322">
    <property type="entry name" value="WD40_repeat_dom_sf"/>
</dbReference>
<evidence type="ECO:0000256" key="1">
    <source>
        <dbReference type="ARBA" id="ARBA00022574"/>
    </source>
</evidence>
<name>A0A1D7YMA2_9ACTN</name>
<dbReference type="PANTHER" id="PTHR44129">
    <property type="entry name" value="WD REPEAT-CONTAINING PROTEIN POP1"/>
    <property type="match status" value="1"/>
</dbReference>
<dbReference type="InterPro" id="IPR050349">
    <property type="entry name" value="WD_LIS1/nudF_dynein_reg"/>
</dbReference>
<dbReference type="InterPro" id="IPR027417">
    <property type="entry name" value="P-loop_NTPase"/>
</dbReference>
<dbReference type="InterPro" id="IPR020472">
    <property type="entry name" value="WD40_PAC1"/>
</dbReference>
<keyword evidence="1 3" id="KW-0853">WD repeat</keyword>
<dbReference type="InterPro" id="IPR015943">
    <property type="entry name" value="WD40/YVTN_repeat-like_dom_sf"/>
</dbReference>
<reference evidence="7" key="1">
    <citation type="submission" date="2016-09" db="EMBL/GenBank/DDBJ databases">
        <title>Streptomyces puniciscabiei strain:TW1S1 Genome sequencing and assembly.</title>
        <authorList>
            <person name="Kim M.-K."/>
            <person name="Kim S.B."/>
        </authorList>
    </citation>
    <scope>NUCLEOTIDE SEQUENCE [LARGE SCALE GENOMIC DNA]</scope>
    <source>
        <strain evidence="7">TW1S1</strain>
    </source>
</reference>
<dbReference type="InterPro" id="IPR049052">
    <property type="entry name" value="nSTAND1"/>
</dbReference>
<dbReference type="Gene3D" id="3.40.50.300">
    <property type="entry name" value="P-loop containing nucleotide triphosphate hydrolases"/>
    <property type="match status" value="1"/>
</dbReference>
<dbReference type="CDD" id="cd00200">
    <property type="entry name" value="WD40"/>
    <property type="match status" value="2"/>
</dbReference>
<feature type="repeat" description="WD" evidence="3">
    <location>
        <begin position="966"/>
        <end position="1007"/>
    </location>
</feature>
<dbReference type="Gene3D" id="2.130.10.10">
    <property type="entry name" value="YVTN repeat-like/Quinoprotein amine dehydrogenase"/>
    <property type="match status" value="4"/>
</dbReference>